<dbReference type="VEuPathDB" id="FungiDB:Z519_05321"/>
<sequence length="178" mass="20754">MPEAAHPAVQLQRIQFTGGLLYDENGTLYRNVNPEEPTYVGPPSPDIDAEWEALIHDRYTPLTSSEAFSIGLESFSLPRKQSYWAGVDVFHSLHCINYVRMVLDLDYYGDRLDPLPIRRLHVDHLRQAVQCSGDLTPVPERWDNVSNMLYWDFEVPRTCRNFQALRSWQDKRVEQMMI</sequence>
<dbReference type="EMBL" id="KN846986">
    <property type="protein sequence ID" value="KIW94005.1"/>
    <property type="molecule type" value="Genomic_DNA"/>
</dbReference>
<dbReference type="GO" id="GO:0043386">
    <property type="term" value="P:mycotoxin biosynthetic process"/>
    <property type="evidence" value="ECO:0007669"/>
    <property type="project" value="InterPro"/>
</dbReference>
<dbReference type="OrthoDB" id="3687641at2759"/>
<evidence type="ECO:0000256" key="2">
    <source>
        <dbReference type="ARBA" id="ARBA00035112"/>
    </source>
</evidence>
<reference evidence="3" key="1">
    <citation type="submission" date="2015-01" db="EMBL/GenBank/DDBJ databases">
        <title>The Genome Sequence of Cladophialophora bantiana CBS 173.52.</title>
        <authorList>
            <consortium name="The Broad Institute Genomics Platform"/>
            <person name="Cuomo C."/>
            <person name="de Hoog S."/>
            <person name="Gorbushina A."/>
            <person name="Stielow B."/>
            <person name="Teixiera M."/>
            <person name="Abouelleil A."/>
            <person name="Chapman S.B."/>
            <person name="Priest M."/>
            <person name="Young S.K."/>
            <person name="Wortman J."/>
            <person name="Nusbaum C."/>
            <person name="Birren B."/>
        </authorList>
    </citation>
    <scope>NUCLEOTIDE SEQUENCE [LARGE SCALE GENOMIC DNA]</scope>
    <source>
        <strain evidence="3">CBS 173.52</strain>
    </source>
</reference>
<comment type="pathway">
    <text evidence="1">Mycotoxin biosynthesis.</text>
</comment>
<dbReference type="AlphaFoldDB" id="A0A0D2HT49"/>
<protein>
    <recommendedName>
        <fullName evidence="5">Tat pathway signal sequence</fullName>
    </recommendedName>
</protein>
<dbReference type="InterPro" id="IPR021765">
    <property type="entry name" value="UstYa-like"/>
</dbReference>
<name>A0A0D2HT49_CLAB1</name>
<evidence type="ECO:0000313" key="4">
    <source>
        <dbReference type="Proteomes" id="UP000053789"/>
    </source>
</evidence>
<dbReference type="Proteomes" id="UP000053789">
    <property type="component" value="Unassembled WGS sequence"/>
</dbReference>
<dbReference type="PANTHER" id="PTHR33365:SF4">
    <property type="entry name" value="CYCLOCHLOROTINE BIOSYNTHESIS PROTEIN O"/>
    <property type="match status" value="1"/>
</dbReference>
<keyword evidence="4" id="KW-1185">Reference proteome</keyword>
<dbReference type="Pfam" id="PF11807">
    <property type="entry name" value="UstYa"/>
    <property type="match status" value="1"/>
</dbReference>
<dbReference type="GeneID" id="27698249"/>
<evidence type="ECO:0000256" key="1">
    <source>
        <dbReference type="ARBA" id="ARBA00004685"/>
    </source>
</evidence>
<dbReference type="HOGENOM" id="CLU_042941_6_1_1"/>
<dbReference type="RefSeq" id="XP_016620674.1">
    <property type="nucleotide sequence ID" value="XM_016763061.1"/>
</dbReference>
<gene>
    <name evidence="3" type="ORF">Z519_05321</name>
</gene>
<proteinExistence type="inferred from homology"/>
<evidence type="ECO:0008006" key="5">
    <source>
        <dbReference type="Google" id="ProtNLM"/>
    </source>
</evidence>
<comment type="similarity">
    <text evidence="2">Belongs to the ustYa family.</text>
</comment>
<evidence type="ECO:0000313" key="3">
    <source>
        <dbReference type="EMBL" id="KIW94005.1"/>
    </source>
</evidence>
<accession>A0A0D2HT49</accession>
<organism evidence="3 4">
    <name type="scientific">Cladophialophora bantiana (strain ATCC 10958 / CBS 173.52 / CDC B-1940 / NIH 8579)</name>
    <name type="common">Xylohypha bantiana</name>
    <dbReference type="NCBI Taxonomy" id="1442370"/>
    <lineage>
        <taxon>Eukaryota</taxon>
        <taxon>Fungi</taxon>
        <taxon>Dikarya</taxon>
        <taxon>Ascomycota</taxon>
        <taxon>Pezizomycotina</taxon>
        <taxon>Eurotiomycetes</taxon>
        <taxon>Chaetothyriomycetidae</taxon>
        <taxon>Chaetothyriales</taxon>
        <taxon>Herpotrichiellaceae</taxon>
        <taxon>Cladophialophora</taxon>
    </lineage>
</organism>
<dbReference type="PANTHER" id="PTHR33365">
    <property type="entry name" value="YALI0B05434P"/>
    <property type="match status" value="1"/>
</dbReference>